<proteinExistence type="predicted"/>
<feature type="transmembrane region" description="Helical" evidence="1">
    <location>
        <begin position="7"/>
        <end position="35"/>
    </location>
</feature>
<dbReference type="AlphaFoldDB" id="A0A3N4VL93"/>
<reference evidence="2 3" key="1">
    <citation type="submission" date="2018-11" db="EMBL/GenBank/DDBJ databases">
        <title>Genomic Encyclopedia of Type Strains, Phase IV (KMG-IV): sequencing the most valuable type-strain genomes for metagenomic binning, comparative biology and taxonomic classification.</title>
        <authorList>
            <person name="Goeker M."/>
        </authorList>
    </citation>
    <scope>NUCLEOTIDE SEQUENCE [LARGE SCALE GENOMIC DNA]</scope>
    <source>
        <strain evidence="2 3">DSM 25623</strain>
    </source>
</reference>
<dbReference type="RefSeq" id="WP_170167607.1">
    <property type="nucleotide sequence ID" value="NZ_RKQN01000002.1"/>
</dbReference>
<feature type="transmembrane region" description="Helical" evidence="1">
    <location>
        <begin position="41"/>
        <end position="67"/>
    </location>
</feature>
<evidence type="ECO:0000256" key="1">
    <source>
        <dbReference type="SAM" id="Phobius"/>
    </source>
</evidence>
<protein>
    <submittedName>
        <fullName evidence="2">Uncharacterized protein</fullName>
    </submittedName>
</protein>
<comment type="caution">
    <text evidence="2">The sequence shown here is derived from an EMBL/GenBank/DDBJ whole genome shotgun (WGS) entry which is preliminary data.</text>
</comment>
<gene>
    <name evidence="2" type="ORF">EDC50_1862</name>
</gene>
<organism evidence="2 3">
    <name type="scientific">Vulcaniibacterium tengchongense</name>
    <dbReference type="NCBI Taxonomy" id="1273429"/>
    <lineage>
        <taxon>Bacteria</taxon>
        <taxon>Pseudomonadati</taxon>
        <taxon>Pseudomonadota</taxon>
        <taxon>Gammaproteobacteria</taxon>
        <taxon>Lysobacterales</taxon>
        <taxon>Lysobacteraceae</taxon>
        <taxon>Vulcaniibacterium</taxon>
    </lineage>
</organism>
<dbReference type="EMBL" id="RKQN01000002">
    <property type="protein sequence ID" value="RPE80031.1"/>
    <property type="molecule type" value="Genomic_DNA"/>
</dbReference>
<keyword evidence="3" id="KW-1185">Reference proteome</keyword>
<evidence type="ECO:0000313" key="2">
    <source>
        <dbReference type="EMBL" id="RPE80031.1"/>
    </source>
</evidence>
<name>A0A3N4VL93_9GAMM</name>
<sequence length="88" mass="9241">MSPTASAALFLAVLAFLTILLSAFLAVLLATFLAVLAFLPVLLATFLAILLSAFLAVLALFALVLVTHLEHPVCPDRSSVEDMLRGCG</sequence>
<keyword evidence="1" id="KW-0472">Membrane</keyword>
<accession>A0A3N4VL93</accession>
<evidence type="ECO:0000313" key="3">
    <source>
        <dbReference type="Proteomes" id="UP000269708"/>
    </source>
</evidence>
<keyword evidence="1" id="KW-1133">Transmembrane helix</keyword>
<keyword evidence="1" id="KW-0812">Transmembrane</keyword>
<dbReference type="Proteomes" id="UP000269708">
    <property type="component" value="Unassembled WGS sequence"/>
</dbReference>